<dbReference type="Pfam" id="PF00892">
    <property type="entry name" value="EamA"/>
    <property type="match status" value="2"/>
</dbReference>
<feature type="transmembrane region" description="Helical" evidence="6">
    <location>
        <begin position="43"/>
        <end position="61"/>
    </location>
</feature>
<evidence type="ECO:0000256" key="1">
    <source>
        <dbReference type="ARBA" id="ARBA00004651"/>
    </source>
</evidence>
<feature type="transmembrane region" description="Helical" evidence="6">
    <location>
        <begin position="73"/>
        <end position="93"/>
    </location>
</feature>
<keyword evidence="5 6" id="KW-0472">Membrane</keyword>
<comment type="subcellular location">
    <subcellularLocation>
        <location evidence="1">Cell membrane</location>
        <topology evidence="1">Multi-pass membrane protein</topology>
    </subcellularLocation>
</comment>
<proteinExistence type="predicted"/>
<feature type="transmembrane region" description="Helical" evidence="6">
    <location>
        <begin position="250"/>
        <end position="269"/>
    </location>
</feature>
<evidence type="ECO:0000256" key="2">
    <source>
        <dbReference type="ARBA" id="ARBA00022475"/>
    </source>
</evidence>
<evidence type="ECO:0000256" key="5">
    <source>
        <dbReference type="ARBA" id="ARBA00023136"/>
    </source>
</evidence>
<feature type="transmembrane region" description="Helical" evidence="6">
    <location>
        <begin position="99"/>
        <end position="120"/>
    </location>
</feature>
<feature type="transmembrane region" description="Helical" evidence="6">
    <location>
        <begin position="127"/>
        <end position="144"/>
    </location>
</feature>
<evidence type="ECO:0000256" key="4">
    <source>
        <dbReference type="ARBA" id="ARBA00022989"/>
    </source>
</evidence>
<evidence type="ECO:0000313" key="9">
    <source>
        <dbReference type="Proteomes" id="UP001221302"/>
    </source>
</evidence>
<keyword evidence="3 6" id="KW-0812">Transmembrane</keyword>
<dbReference type="GO" id="GO:0005886">
    <property type="term" value="C:plasma membrane"/>
    <property type="evidence" value="ECO:0007669"/>
    <property type="project" value="UniProtKB-SubCell"/>
</dbReference>
<feature type="domain" description="EamA" evidence="7">
    <location>
        <begin position="16"/>
        <end position="143"/>
    </location>
</feature>
<keyword evidence="2" id="KW-1003">Cell membrane</keyword>
<keyword evidence="9" id="KW-1185">Reference proteome</keyword>
<evidence type="ECO:0000256" key="6">
    <source>
        <dbReference type="SAM" id="Phobius"/>
    </source>
</evidence>
<dbReference type="AlphaFoldDB" id="A0AAE3TBS2"/>
<name>A0AAE3TBS2_9BACT</name>
<evidence type="ECO:0000256" key="3">
    <source>
        <dbReference type="ARBA" id="ARBA00022692"/>
    </source>
</evidence>
<keyword evidence="4 6" id="KW-1133">Transmembrane helix</keyword>
<feature type="transmembrane region" description="Helical" evidence="6">
    <location>
        <begin position="156"/>
        <end position="174"/>
    </location>
</feature>
<dbReference type="EMBL" id="JARGDL010000003">
    <property type="protein sequence ID" value="MDF1611145.1"/>
    <property type="molecule type" value="Genomic_DNA"/>
</dbReference>
<dbReference type="InterPro" id="IPR037185">
    <property type="entry name" value="EmrE-like"/>
</dbReference>
<feature type="transmembrane region" description="Helical" evidence="6">
    <location>
        <begin position="275"/>
        <end position="297"/>
    </location>
</feature>
<feature type="transmembrane region" description="Helical" evidence="6">
    <location>
        <begin position="220"/>
        <end position="238"/>
    </location>
</feature>
<dbReference type="InterPro" id="IPR050638">
    <property type="entry name" value="AA-Vitamin_Transporters"/>
</dbReference>
<dbReference type="PANTHER" id="PTHR32322:SF18">
    <property type="entry name" value="S-ADENOSYLMETHIONINE_S-ADENOSYLHOMOCYSTEINE TRANSPORTER"/>
    <property type="match status" value="1"/>
</dbReference>
<evidence type="ECO:0000259" key="7">
    <source>
        <dbReference type="Pfam" id="PF00892"/>
    </source>
</evidence>
<feature type="transmembrane region" description="Helical" evidence="6">
    <location>
        <begin position="181"/>
        <end position="200"/>
    </location>
</feature>
<dbReference type="SUPFAM" id="SSF103481">
    <property type="entry name" value="Multidrug resistance efflux transporter EmrE"/>
    <property type="match status" value="2"/>
</dbReference>
<sequence>MEKFSIDTIFKVHVPLLIVQLSFGALPPITKLALVYFNPMSVVFFRIVSTAILFSFIFFIFKKEQITDKKHFYQFALFGFFGVAGNQLFYLAGLSITNAVNAGILVTTIPIFTLIVAVILKKEELSLLKVLGIVIAFSGVAYLIDFGRFSLNENLLGDVFIIFNSCFYAVYLVISKKMLKIYNSFTVITYVFIFASFMILPFTIPSLFQIDYSSIPINGYISLSLVLIVGTFIPYITVTFALQNTQSSSVAIYSYLQPLIATVLSSLIIGEKVSIKIIISAAIIISGVSFVTFAGIIKFNKTFSKLFNQLDYNGKKEK</sequence>
<dbReference type="RefSeq" id="WP_321534912.1">
    <property type="nucleotide sequence ID" value="NZ_JARGDL010000003.1"/>
</dbReference>
<protein>
    <submittedName>
        <fullName evidence="8">DMT family transporter</fullName>
    </submittedName>
</protein>
<dbReference type="PANTHER" id="PTHR32322">
    <property type="entry name" value="INNER MEMBRANE TRANSPORTER"/>
    <property type="match status" value="1"/>
</dbReference>
<dbReference type="InterPro" id="IPR000620">
    <property type="entry name" value="EamA_dom"/>
</dbReference>
<comment type="caution">
    <text evidence="8">The sequence shown here is derived from an EMBL/GenBank/DDBJ whole genome shotgun (WGS) entry which is preliminary data.</text>
</comment>
<feature type="transmembrane region" description="Helical" evidence="6">
    <location>
        <begin position="12"/>
        <end position="37"/>
    </location>
</feature>
<dbReference type="Proteomes" id="UP001221302">
    <property type="component" value="Unassembled WGS sequence"/>
</dbReference>
<accession>A0AAE3TBS2</accession>
<evidence type="ECO:0000313" key="8">
    <source>
        <dbReference type="EMBL" id="MDF1611145.1"/>
    </source>
</evidence>
<reference evidence="8" key="1">
    <citation type="submission" date="2023-03" db="EMBL/GenBank/DDBJ databases">
        <title>Stygiobacter electus gen. nov., sp. nov., facultatively anaerobic thermotolerant bacterium of the class Ignavibacteria from a well of Yessentuki mineral water deposit.</title>
        <authorList>
            <person name="Podosokorskaya O.A."/>
            <person name="Elcheninov A.G."/>
            <person name="Petrova N.F."/>
            <person name="Zavarzina D.G."/>
            <person name="Kublanov I.V."/>
            <person name="Merkel A.Y."/>
        </authorList>
    </citation>
    <scope>NUCLEOTIDE SEQUENCE</scope>
    <source>
        <strain evidence="8">09-Me</strain>
    </source>
</reference>
<feature type="domain" description="EamA" evidence="7">
    <location>
        <begin position="156"/>
        <end position="292"/>
    </location>
</feature>
<organism evidence="8 9">
    <name type="scientific">Stygiobacter electus</name>
    <dbReference type="NCBI Taxonomy" id="3032292"/>
    <lineage>
        <taxon>Bacteria</taxon>
        <taxon>Pseudomonadati</taxon>
        <taxon>Ignavibacteriota</taxon>
        <taxon>Ignavibacteria</taxon>
        <taxon>Ignavibacteriales</taxon>
        <taxon>Melioribacteraceae</taxon>
        <taxon>Stygiobacter</taxon>
    </lineage>
</organism>
<gene>
    <name evidence="8" type="ORF">P0M35_03215</name>
</gene>